<evidence type="ECO:0000313" key="5">
    <source>
        <dbReference type="EMBL" id="BAD80591.1"/>
    </source>
</evidence>
<dbReference type="EMBL" id="AP008231">
    <property type="protein sequence ID" value="BAD80591.1"/>
    <property type="molecule type" value="Genomic_DNA"/>
</dbReference>
<gene>
    <name evidence="5" type="ordered locus">syc2401_c</name>
</gene>
<evidence type="ECO:0000256" key="1">
    <source>
        <dbReference type="ARBA" id="ARBA00022737"/>
    </source>
</evidence>
<dbReference type="GO" id="GO:0004792">
    <property type="term" value="F:thiosulfate-cyanide sulfurtransferase activity"/>
    <property type="evidence" value="ECO:0007669"/>
    <property type="project" value="UniProtKB-EC"/>
</dbReference>
<dbReference type="SMART" id="SM00450">
    <property type="entry name" value="RHOD"/>
    <property type="match status" value="2"/>
</dbReference>
<feature type="domain" description="Rhodanese" evidence="4">
    <location>
        <begin position="194"/>
        <end position="315"/>
    </location>
</feature>
<dbReference type="RefSeq" id="WP_011244711.1">
    <property type="nucleotide sequence ID" value="NC_006576.1"/>
</dbReference>
<evidence type="ECO:0000256" key="3">
    <source>
        <dbReference type="RuleBase" id="RU000507"/>
    </source>
</evidence>
<dbReference type="KEGG" id="syc:syc2401_c"/>
<dbReference type="PROSITE" id="PS00683">
    <property type="entry name" value="RHODANESE_2"/>
    <property type="match status" value="1"/>
</dbReference>
<dbReference type="Proteomes" id="UP000001175">
    <property type="component" value="Chromosome"/>
</dbReference>
<dbReference type="PANTHER" id="PTHR43855:SF1">
    <property type="entry name" value="THIOSULFATE SULFURTRANSFERASE"/>
    <property type="match status" value="1"/>
</dbReference>
<dbReference type="CDD" id="cd01449">
    <property type="entry name" value="TST_Repeat_2"/>
    <property type="match status" value="1"/>
</dbReference>
<evidence type="ECO:0000313" key="6">
    <source>
        <dbReference type="Proteomes" id="UP000001175"/>
    </source>
</evidence>
<reference evidence="5 6" key="1">
    <citation type="journal article" date="2007" name="Photosyn. Res.">
        <title>Complete nucleotide sequence of the freshwater unicellular cyanobacterium Synechococcus elongatus PCC 6301 chromosome: gene content and organization.</title>
        <authorList>
            <person name="Sugita C."/>
            <person name="Ogata K."/>
            <person name="Shikata M."/>
            <person name="Jikuya H."/>
            <person name="Takano J."/>
            <person name="Furumichi M."/>
            <person name="Kanehisa M."/>
            <person name="Omata T."/>
            <person name="Sugiura M."/>
            <person name="Sugita M."/>
        </authorList>
    </citation>
    <scope>NUCLEOTIDE SEQUENCE [LARGE SCALE GENOMIC DNA]</scope>
    <source>
        <strain evidence="6">ATCC 27144 / PCC 6301 / SAUG 1402/1</strain>
    </source>
</reference>
<dbReference type="SMR" id="A0A0H3K5N1"/>
<evidence type="ECO:0000256" key="2">
    <source>
        <dbReference type="ARBA" id="ARBA00047549"/>
    </source>
</evidence>
<dbReference type="SUPFAM" id="SSF52821">
    <property type="entry name" value="Rhodanese/Cell cycle control phosphatase"/>
    <property type="match status" value="2"/>
</dbReference>
<dbReference type="AlphaFoldDB" id="A0A0H3K5N1"/>
<dbReference type="PROSITE" id="PS00380">
    <property type="entry name" value="RHODANESE_1"/>
    <property type="match status" value="1"/>
</dbReference>
<dbReference type="PANTHER" id="PTHR43855">
    <property type="entry name" value="THIOSULFATE SULFURTRANSFERASE"/>
    <property type="match status" value="1"/>
</dbReference>
<dbReference type="InterPro" id="IPR051126">
    <property type="entry name" value="Thiosulfate_sulfurtransferase"/>
</dbReference>
<feature type="domain" description="Rhodanese" evidence="4">
    <location>
        <begin position="56"/>
        <end position="166"/>
    </location>
</feature>
<accession>A0A0H3K5N1</accession>
<dbReference type="GeneID" id="72430559"/>
<name>A0A0H3K5N1_SYNP6</name>
<proteinExistence type="predicted"/>
<organism evidence="5 6">
    <name type="scientific">Synechococcus sp. (strain ATCC 27144 / PCC 6301 / SAUG 1402/1)</name>
    <name type="common">Anacystis nidulans</name>
    <dbReference type="NCBI Taxonomy" id="269084"/>
    <lineage>
        <taxon>Bacteria</taxon>
        <taxon>Bacillati</taxon>
        <taxon>Cyanobacteriota</taxon>
        <taxon>Cyanophyceae</taxon>
        <taxon>Synechococcales</taxon>
        <taxon>Synechococcaceae</taxon>
        <taxon>Synechococcus</taxon>
    </lineage>
</organism>
<comment type="catalytic activity">
    <reaction evidence="2">
        <text>thiosulfate + hydrogen cyanide = thiocyanate + sulfite + 2 H(+)</text>
        <dbReference type="Rhea" id="RHEA:16881"/>
        <dbReference type="ChEBI" id="CHEBI:15378"/>
        <dbReference type="ChEBI" id="CHEBI:17359"/>
        <dbReference type="ChEBI" id="CHEBI:18022"/>
        <dbReference type="ChEBI" id="CHEBI:18407"/>
        <dbReference type="ChEBI" id="CHEBI:33542"/>
        <dbReference type="EC" id="2.8.1.1"/>
    </reaction>
</comment>
<dbReference type="CDD" id="cd01448">
    <property type="entry name" value="TST_Repeat_1"/>
    <property type="match status" value="1"/>
</dbReference>
<dbReference type="InterPro" id="IPR036873">
    <property type="entry name" value="Rhodanese-like_dom_sf"/>
</dbReference>
<keyword evidence="1" id="KW-0677">Repeat</keyword>
<dbReference type="eggNOG" id="COG2897">
    <property type="taxonomic scope" value="Bacteria"/>
</dbReference>
<keyword evidence="3 5" id="KW-0808">Transferase</keyword>
<dbReference type="InterPro" id="IPR001307">
    <property type="entry name" value="Thiosulphate_STrfase_CS"/>
</dbReference>
<sequence length="320" mass="35114">MSVRSLRWPRQKAFLAVISLVVAVLLAVPGWLTPATAASQATVQFVAPTWAAERLNNKQLKILDVRTNPLAYIEGHLPGAVNIADAAYRGPNGFLPVQIWDPEKLASLFGRAGVSNNDTVLVYSDGNDVLGATLVAYLLERSGVQNIAVLDGGYKGYKDAGLPVTKEYPRYQAARFAPKDNRAFRVDIKQVEQLTGKSTFVDPRPPALFSGEQQVFIRNGHIPGARNIPWPTFTEANNANESLKNPHKLKPLSELKAILEAKGVTPDKDVIVTCSTGREASLQYLVLKHLLKYPKVRIYEGSWTEYSASNLPVETGPDRV</sequence>
<dbReference type="Pfam" id="PF00581">
    <property type="entry name" value="Rhodanese"/>
    <property type="match status" value="2"/>
</dbReference>
<evidence type="ECO:0000259" key="4">
    <source>
        <dbReference type="PROSITE" id="PS50206"/>
    </source>
</evidence>
<dbReference type="Gene3D" id="3.40.250.10">
    <property type="entry name" value="Rhodanese-like domain"/>
    <property type="match status" value="2"/>
</dbReference>
<protein>
    <recommendedName>
        <fullName evidence="3">Sulfurtransferase</fullName>
    </recommendedName>
</protein>
<dbReference type="PROSITE" id="PS50206">
    <property type="entry name" value="RHODANESE_3"/>
    <property type="match status" value="2"/>
</dbReference>
<dbReference type="InterPro" id="IPR001763">
    <property type="entry name" value="Rhodanese-like_dom"/>
</dbReference>